<dbReference type="RefSeq" id="WP_413276122.1">
    <property type="nucleotide sequence ID" value="NZ_JBHFNT010000044.1"/>
</dbReference>
<reference evidence="1 2" key="1">
    <citation type="submission" date="2024-09" db="EMBL/GenBank/DDBJ databases">
        <title>Floridaenema gen nov. (Aerosakkonemataceae, Aerosakkonematales ord. nov., Cyanobacteria) from benthic tropical and subtropical fresh waters, with the description of four new species.</title>
        <authorList>
            <person name="Moretto J.A."/>
            <person name="Berthold D.E."/>
            <person name="Lefler F.W."/>
            <person name="Huang I.-S."/>
            <person name="Laughinghouse H. IV."/>
        </authorList>
    </citation>
    <scope>NUCLEOTIDE SEQUENCE [LARGE SCALE GENOMIC DNA]</scope>
    <source>
        <strain evidence="1 2">BLCC-F167</strain>
    </source>
</reference>
<dbReference type="Proteomes" id="UP001576780">
    <property type="component" value="Unassembled WGS sequence"/>
</dbReference>
<dbReference type="InterPro" id="IPR023430">
    <property type="entry name" value="Pept_HybD-like_dom_sf"/>
</dbReference>
<dbReference type="SUPFAM" id="SSF53163">
    <property type="entry name" value="HybD-like"/>
    <property type="match status" value="1"/>
</dbReference>
<proteinExistence type="predicted"/>
<evidence type="ECO:0000313" key="2">
    <source>
        <dbReference type="Proteomes" id="UP001576780"/>
    </source>
</evidence>
<protein>
    <submittedName>
        <fullName evidence="1">Uncharacterized protein</fullName>
    </submittedName>
</protein>
<gene>
    <name evidence="1" type="ORF">ACE1CA_03955</name>
</gene>
<dbReference type="Gene3D" id="3.40.50.1450">
    <property type="entry name" value="HybD-like"/>
    <property type="match status" value="1"/>
</dbReference>
<accession>A0ABV4WF17</accession>
<name>A0ABV4WF17_9CYAN</name>
<organism evidence="1 2">
    <name type="scientific">Floridaenema evergladense BLCC-F167</name>
    <dbReference type="NCBI Taxonomy" id="3153639"/>
    <lineage>
        <taxon>Bacteria</taxon>
        <taxon>Bacillati</taxon>
        <taxon>Cyanobacteriota</taxon>
        <taxon>Cyanophyceae</taxon>
        <taxon>Oscillatoriophycideae</taxon>
        <taxon>Aerosakkonematales</taxon>
        <taxon>Aerosakkonemataceae</taxon>
        <taxon>Floridanema</taxon>
        <taxon>Floridanema evergladense</taxon>
    </lineage>
</organism>
<comment type="caution">
    <text evidence="1">The sequence shown here is derived from an EMBL/GenBank/DDBJ whole genome shotgun (WGS) entry which is preliminary data.</text>
</comment>
<evidence type="ECO:0000313" key="1">
    <source>
        <dbReference type="EMBL" id="MFB2833667.1"/>
    </source>
</evidence>
<dbReference type="EMBL" id="JBHFNT010000044">
    <property type="protein sequence ID" value="MFB2833667.1"/>
    <property type="molecule type" value="Genomic_DNA"/>
</dbReference>
<keyword evidence="2" id="KW-1185">Reference proteome</keyword>
<sequence>MLNVCNVKLPEASYTLHDFRWHHAIAAGRKIFKQDFPNQVTVYLIEAENLDFGLELSFPVQRAVDIVTAKILQAIYP</sequence>